<dbReference type="InterPro" id="IPR050807">
    <property type="entry name" value="TransReg_Diox_bact_type"/>
</dbReference>
<dbReference type="SUPFAM" id="SSF51182">
    <property type="entry name" value="RmlC-like cupins"/>
    <property type="match status" value="1"/>
</dbReference>
<comment type="caution">
    <text evidence="3">The sequence shown here is derived from an EMBL/GenBank/DDBJ whole genome shotgun (WGS) entry which is preliminary data.</text>
</comment>
<feature type="domain" description="HTH cro/C1-type" evidence="2">
    <location>
        <begin position="13"/>
        <end position="67"/>
    </location>
</feature>
<dbReference type="PANTHER" id="PTHR46797:SF20">
    <property type="entry name" value="BLR4304 PROTEIN"/>
    <property type="match status" value="1"/>
</dbReference>
<dbReference type="GO" id="GO:0003677">
    <property type="term" value="F:DNA binding"/>
    <property type="evidence" value="ECO:0007669"/>
    <property type="project" value="UniProtKB-KW"/>
</dbReference>
<dbReference type="RefSeq" id="WP_102772690.1">
    <property type="nucleotide sequence ID" value="NZ_POQS01000002.1"/>
</dbReference>
<dbReference type="GO" id="GO:0003700">
    <property type="term" value="F:DNA-binding transcription factor activity"/>
    <property type="evidence" value="ECO:0007669"/>
    <property type="project" value="TreeGrafter"/>
</dbReference>
<dbReference type="Gene3D" id="2.60.120.10">
    <property type="entry name" value="Jelly Rolls"/>
    <property type="match status" value="1"/>
</dbReference>
<dbReference type="EMBL" id="POQS01000002">
    <property type="protein sequence ID" value="PND34631.1"/>
    <property type="molecule type" value="Genomic_DNA"/>
</dbReference>
<evidence type="ECO:0000256" key="1">
    <source>
        <dbReference type="ARBA" id="ARBA00023125"/>
    </source>
</evidence>
<dbReference type="AlphaFoldDB" id="A0A2N8KMF3"/>
<dbReference type="InterPro" id="IPR011051">
    <property type="entry name" value="RmlC_Cupin_sf"/>
</dbReference>
<accession>A0A2N8KMF3</accession>
<dbReference type="InterPro" id="IPR014710">
    <property type="entry name" value="RmlC-like_jellyroll"/>
</dbReference>
<evidence type="ECO:0000259" key="2">
    <source>
        <dbReference type="PROSITE" id="PS50943"/>
    </source>
</evidence>
<organism evidence="3 4">
    <name type="scientific">Achromobacter pulmonis</name>
    <dbReference type="NCBI Taxonomy" id="1389932"/>
    <lineage>
        <taxon>Bacteria</taxon>
        <taxon>Pseudomonadati</taxon>
        <taxon>Pseudomonadota</taxon>
        <taxon>Betaproteobacteria</taxon>
        <taxon>Burkholderiales</taxon>
        <taxon>Alcaligenaceae</taxon>
        <taxon>Achromobacter</taxon>
    </lineage>
</organism>
<dbReference type="SUPFAM" id="SSF47413">
    <property type="entry name" value="lambda repressor-like DNA-binding domains"/>
    <property type="match status" value="1"/>
</dbReference>
<evidence type="ECO:0000313" key="3">
    <source>
        <dbReference type="EMBL" id="PND34631.1"/>
    </source>
</evidence>
<proteinExistence type="predicted"/>
<reference evidence="3 4" key="1">
    <citation type="submission" date="2018-01" db="EMBL/GenBank/DDBJ databases">
        <title>The draft genome of an aniline degradation strain ANB-1.</title>
        <authorList>
            <person name="Zhang L."/>
            <person name="Jiang J."/>
        </authorList>
    </citation>
    <scope>NUCLEOTIDE SEQUENCE [LARGE SCALE GENOMIC DNA]</scope>
    <source>
        <strain evidence="3 4">ANB-1</strain>
    </source>
</reference>
<dbReference type="InterPro" id="IPR001387">
    <property type="entry name" value="Cro/C1-type_HTH"/>
</dbReference>
<sequence length="212" mass="23788">MEGNKQSALALRLRALRQAREWTLKQAAAATGVSASTLSKIENGLLSPTYDNLIKIAAGLELDVAELFTAPDAHMGTGRRSLSRQGEGRQYETPYYDHRLLCTALSHKRMMPFHTRVKARAFEEFHDWSRHQGEEFVYVLEGEVELYTEFYEPARLKAGESFYIDSRMGHRVISLSKKDAVVLWVSTHADIGEEVDANPAAGRPPPKPSATR</sequence>
<dbReference type="GO" id="GO:0005829">
    <property type="term" value="C:cytosol"/>
    <property type="evidence" value="ECO:0007669"/>
    <property type="project" value="TreeGrafter"/>
</dbReference>
<dbReference type="CDD" id="cd00093">
    <property type="entry name" value="HTH_XRE"/>
    <property type="match status" value="1"/>
</dbReference>
<gene>
    <name evidence="3" type="ORF">C1I89_10665</name>
</gene>
<name>A0A2N8KMF3_9BURK</name>
<evidence type="ECO:0000313" key="4">
    <source>
        <dbReference type="Proteomes" id="UP000235994"/>
    </source>
</evidence>
<dbReference type="CDD" id="cd02209">
    <property type="entry name" value="cupin_XRE_C"/>
    <property type="match status" value="1"/>
</dbReference>
<dbReference type="Gene3D" id="1.10.260.40">
    <property type="entry name" value="lambda repressor-like DNA-binding domains"/>
    <property type="match status" value="1"/>
</dbReference>
<dbReference type="InterPro" id="IPR010982">
    <property type="entry name" value="Lambda_DNA-bd_dom_sf"/>
</dbReference>
<dbReference type="PANTHER" id="PTHR46797">
    <property type="entry name" value="HTH-TYPE TRANSCRIPTIONAL REGULATOR"/>
    <property type="match status" value="1"/>
</dbReference>
<keyword evidence="4" id="KW-1185">Reference proteome</keyword>
<keyword evidence="1" id="KW-0238">DNA-binding</keyword>
<dbReference type="Proteomes" id="UP000235994">
    <property type="component" value="Unassembled WGS sequence"/>
</dbReference>
<protein>
    <submittedName>
        <fullName evidence="3">Transcriptional regulator</fullName>
    </submittedName>
</protein>
<dbReference type="InterPro" id="IPR013096">
    <property type="entry name" value="Cupin_2"/>
</dbReference>
<dbReference type="SMART" id="SM00530">
    <property type="entry name" value="HTH_XRE"/>
    <property type="match status" value="1"/>
</dbReference>
<dbReference type="PROSITE" id="PS50943">
    <property type="entry name" value="HTH_CROC1"/>
    <property type="match status" value="1"/>
</dbReference>
<dbReference type="Pfam" id="PF01381">
    <property type="entry name" value="HTH_3"/>
    <property type="match status" value="1"/>
</dbReference>
<dbReference type="Pfam" id="PF07883">
    <property type="entry name" value="Cupin_2"/>
    <property type="match status" value="1"/>
</dbReference>